<sequence length="67" mass="7673">MSEVKFWIIPFVCFSCFCVLMLALMIYVYSDQNSAGAIDRLFFAPNADTNGVATMQEFQQAMDKKFK</sequence>
<dbReference type="KEGG" id="het:BBW65_06865"/>
<dbReference type="AlphaFoldDB" id="A0A1B1U754"/>
<feature type="transmembrane region" description="Helical" evidence="1">
    <location>
        <begin position="6"/>
        <end position="30"/>
    </location>
</feature>
<evidence type="ECO:0000313" key="3">
    <source>
        <dbReference type="Proteomes" id="UP000092884"/>
    </source>
</evidence>
<keyword evidence="1" id="KW-1133">Transmembrane helix</keyword>
<keyword evidence="1" id="KW-0812">Transmembrane</keyword>
<name>A0A1B1U754_9HELI</name>
<organism evidence="2 3">
    <name type="scientific">Helicobacter enhydrae</name>
    <dbReference type="NCBI Taxonomy" id="222136"/>
    <lineage>
        <taxon>Bacteria</taxon>
        <taxon>Pseudomonadati</taxon>
        <taxon>Campylobacterota</taxon>
        <taxon>Epsilonproteobacteria</taxon>
        <taxon>Campylobacterales</taxon>
        <taxon>Helicobacteraceae</taxon>
        <taxon>Helicobacter</taxon>
    </lineage>
</organism>
<proteinExistence type="predicted"/>
<dbReference type="RefSeq" id="WP_066341379.1">
    <property type="nucleotide sequence ID" value="NZ_CP016503.1"/>
</dbReference>
<protein>
    <submittedName>
        <fullName evidence="2">Uncharacterized protein</fullName>
    </submittedName>
</protein>
<gene>
    <name evidence="2" type="ORF">BBW65_06865</name>
</gene>
<keyword evidence="3" id="KW-1185">Reference proteome</keyword>
<dbReference type="Proteomes" id="UP000092884">
    <property type="component" value="Chromosome"/>
</dbReference>
<dbReference type="STRING" id="222136.BBW65_06865"/>
<dbReference type="EMBL" id="CP016503">
    <property type="protein sequence ID" value="ANV98532.1"/>
    <property type="molecule type" value="Genomic_DNA"/>
</dbReference>
<evidence type="ECO:0000256" key="1">
    <source>
        <dbReference type="SAM" id="Phobius"/>
    </source>
</evidence>
<keyword evidence="1" id="KW-0472">Membrane</keyword>
<evidence type="ECO:0000313" key="2">
    <source>
        <dbReference type="EMBL" id="ANV98532.1"/>
    </source>
</evidence>
<dbReference type="OrthoDB" id="9953585at2"/>
<reference evidence="3" key="1">
    <citation type="submission" date="2016-07" db="EMBL/GenBank/DDBJ databases">
        <authorList>
            <person name="Florea S."/>
            <person name="Webb J.S."/>
            <person name="Jaromczyk J."/>
            <person name="Schardl C.L."/>
        </authorList>
    </citation>
    <scope>NUCLEOTIDE SEQUENCE [LARGE SCALE GENOMIC DNA]</scope>
    <source>
        <strain evidence="3">MIT 01-6242</strain>
    </source>
</reference>
<accession>A0A1B1U754</accession>